<evidence type="ECO:0000313" key="1">
    <source>
        <dbReference type="EMBL" id="KAJ8674767.1"/>
    </source>
</evidence>
<gene>
    <name evidence="1" type="ORF">QAD02_010553</name>
</gene>
<proteinExistence type="predicted"/>
<keyword evidence="2" id="KW-1185">Reference proteome</keyword>
<sequence length="300" mass="33661">MSIEEKNRCIEQGNHVRNCLVQESDKSIVNSENPPKSIESLENVSGRKIIYSDRCSKLEPKESGIFLYINLHGHVFKREIFMNGNHFEDPELSAICILLPELMSLNNPSFHFTSCNFAEKKYVPNVSILLLVCNCNPSREKLFGFMGHFSDERDSLSRKGSGRVAVYKHFGLIHSYSLECNHNTGPMVNSIPAGVQEGIQKIRGPIFVPPKYSPSVFEEVGVALGPSILDMTDENSNSRLPNSQYRSLKGLKSYLKLISTNYYQTSLYGPANEVNLAHSENDIVHVDGIANDEIRQCSLC</sequence>
<accession>A0ACC2NUF6</accession>
<name>A0ACC2NUF6_9HYME</name>
<protein>
    <submittedName>
        <fullName evidence="1">Uncharacterized protein</fullName>
    </submittedName>
</protein>
<dbReference type="Proteomes" id="UP001239111">
    <property type="component" value="Chromosome 2"/>
</dbReference>
<reference evidence="1" key="1">
    <citation type="submission" date="2023-04" db="EMBL/GenBank/DDBJ databases">
        <title>A chromosome-level genome assembly of the parasitoid wasp Eretmocerus hayati.</title>
        <authorList>
            <person name="Zhong Y."/>
            <person name="Liu S."/>
            <person name="Liu Y."/>
        </authorList>
    </citation>
    <scope>NUCLEOTIDE SEQUENCE</scope>
    <source>
        <strain evidence="1">ZJU_SS_LIU_2023</strain>
    </source>
</reference>
<comment type="caution">
    <text evidence="1">The sequence shown here is derived from an EMBL/GenBank/DDBJ whole genome shotgun (WGS) entry which is preliminary data.</text>
</comment>
<dbReference type="EMBL" id="CM056742">
    <property type="protein sequence ID" value="KAJ8674767.1"/>
    <property type="molecule type" value="Genomic_DNA"/>
</dbReference>
<evidence type="ECO:0000313" key="2">
    <source>
        <dbReference type="Proteomes" id="UP001239111"/>
    </source>
</evidence>
<organism evidence="1 2">
    <name type="scientific">Eretmocerus hayati</name>
    <dbReference type="NCBI Taxonomy" id="131215"/>
    <lineage>
        <taxon>Eukaryota</taxon>
        <taxon>Metazoa</taxon>
        <taxon>Ecdysozoa</taxon>
        <taxon>Arthropoda</taxon>
        <taxon>Hexapoda</taxon>
        <taxon>Insecta</taxon>
        <taxon>Pterygota</taxon>
        <taxon>Neoptera</taxon>
        <taxon>Endopterygota</taxon>
        <taxon>Hymenoptera</taxon>
        <taxon>Apocrita</taxon>
        <taxon>Proctotrupomorpha</taxon>
        <taxon>Chalcidoidea</taxon>
        <taxon>Aphelinidae</taxon>
        <taxon>Aphelininae</taxon>
        <taxon>Eretmocerus</taxon>
    </lineage>
</organism>